<sequence length="210" mass="25038">MHTGVLISYLYTYFFTIIFCILFQIGFYFKAQKNISIRHFLWVYVFLFYLSLVYKMTQIATIWDIRRYETWIRASEINLIPFASEGITTYALNILLFMPLGFLLPIIWPQFRTMKNTAYAGFFFSLAIELSQLLNHRITDIDDLLMNTLGAIIGYLLYRALFKMIYKRDEKKLDNNSSLVIKYEAIFYLVCSLIGMMLIYYPAFFFRKII</sequence>
<keyword evidence="1" id="KW-1133">Transmembrane helix</keyword>
<feature type="transmembrane region" description="Helical" evidence="1">
    <location>
        <begin position="144"/>
        <end position="162"/>
    </location>
</feature>
<dbReference type="InterPro" id="IPR053150">
    <property type="entry name" value="Teicoplanin_resist-assoc"/>
</dbReference>
<dbReference type="PANTHER" id="PTHR36834">
    <property type="entry name" value="MEMBRANE PROTEIN-RELATED"/>
    <property type="match status" value="1"/>
</dbReference>
<comment type="caution">
    <text evidence="3">The sequence shown here is derived from an EMBL/GenBank/DDBJ whole genome shotgun (WGS) entry which is preliminary data.</text>
</comment>
<dbReference type="EMBL" id="JAXOVW010000004">
    <property type="protein sequence ID" value="MDZ5606145.1"/>
    <property type="molecule type" value="Genomic_DNA"/>
</dbReference>
<feature type="transmembrane region" description="Helical" evidence="1">
    <location>
        <begin position="183"/>
        <end position="203"/>
    </location>
</feature>
<reference evidence="4" key="1">
    <citation type="submission" date="2023-11" db="EMBL/GenBank/DDBJ databases">
        <title>Genome Sequence of Bacillus pseudomycoides stain BUPM19.</title>
        <authorList>
            <person name="Farhat A."/>
        </authorList>
    </citation>
    <scope>NUCLEOTIDE SEQUENCE [LARGE SCALE GENOMIC DNA]</scope>
    <source>
        <strain evidence="4">BUPM19</strain>
    </source>
</reference>
<dbReference type="RefSeq" id="WP_374216760.1">
    <property type="nucleotide sequence ID" value="NZ_JAXOVW010000004.1"/>
</dbReference>
<name>A0ABU5JRW5_9BACI</name>
<keyword evidence="1" id="KW-0812">Transmembrane</keyword>
<proteinExistence type="predicted"/>
<gene>
    <name evidence="3" type="ORF">U2I54_03225</name>
</gene>
<evidence type="ECO:0000259" key="2">
    <source>
        <dbReference type="Pfam" id="PF04892"/>
    </source>
</evidence>
<accession>A0ABU5JRW5</accession>
<keyword evidence="4" id="KW-1185">Reference proteome</keyword>
<evidence type="ECO:0000313" key="4">
    <source>
        <dbReference type="Proteomes" id="UP001291930"/>
    </source>
</evidence>
<feature type="transmembrane region" description="Helical" evidence="1">
    <location>
        <begin position="41"/>
        <end position="63"/>
    </location>
</feature>
<feature type="transmembrane region" description="Helical" evidence="1">
    <location>
        <begin position="6"/>
        <end position="29"/>
    </location>
</feature>
<feature type="transmembrane region" description="Helical" evidence="1">
    <location>
        <begin position="119"/>
        <end position="138"/>
    </location>
</feature>
<evidence type="ECO:0000256" key="1">
    <source>
        <dbReference type="SAM" id="Phobius"/>
    </source>
</evidence>
<organism evidence="3 4">
    <name type="scientific">Bacillus bingmayongensis</name>
    <dbReference type="NCBI Taxonomy" id="1150157"/>
    <lineage>
        <taxon>Bacteria</taxon>
        <taxon>Bacillati</taxon>
        <taxon>Bacillota</taxon>
        <taxon>Bacilli</taxon>
        <taxon>Bacillales</taxon>
        <taxon>Bacillaceae</taxon>
        <taxon>Bacillus</taxon>
    </lineage>
</organism>
<keyword evidence="1" id="KW-0472">Membrane</keyword>
<feature type="domain" description="VanZ-like" evidence="2">
    <location>
        <begin position="46"/>
        <end position="160"/>
    </location>
</feature>
<feature type="transmembrane region" description="Helical" evidence="1">
    <location>
        <begin position="87"/>
        <end position="107"/>
    </location>
</feature>
<dbReference type="Proteomes" id="UP001291930">
    <property type="component" value="Unassembled WGS sequence"/>
</dbReference>
<dbReference type="PANTHER" id="PTHR36834:SF2">
    <property type="entry name" value="MEMBRANE PROTEIN"/>
    <property type="match status" value="1"/>
</dbReference>
<protein>
    <submittedName>
        <fullName evidence="3">VanZ family protein</fullName>
    </submittedName>
</protein>
<evidence type="ECO:0000313" key="3">
    <source>
        <dbReference type="EMBL" id="MDZ5606145.1"/>
    </source>
</evidence>
<dbReference type="Pfam" id="PF04892">
    <property type="entry name" value="VanZ"/>
    <property type="match status" value="1"/>
</dbReference>
<dbReference type="InterPro" id="IPR006976">
    <property type="entry name" value="VanZ-like"/>
</dbReference>